<evidence type="ECO:0000256" key="2">
    <source>
        <dbReference type="SAM" id="SignalP"/>
    </source>
</evidence>
<keyword evidence="1" id="KW-0472">Membrane</keyword>
<evidence type="ECO:0000256" key="1">
    <source>
        <dbReference type="SAM" id="Phobius"/>
    </source>
</evidence>
<feature type="transmembrane region" description="Helical" evidence="1">
    <location>
        <begin position="147"/>
        <end position="174"/>
    </location>
</feature>
<dbReference type="RefSeq" id="XP_066078019.1">
    <property type="nucleotide sequence ID" value="XM_066221922.1"/>
</dbReference>
<keyword evidence="1" id="KW-1133">Transmembrane helix</keyword>
<name>A0AAX4K304_9TREE</name>
<feature type="signal peptide" evidence="2">
    <location>
        <begin position="1"/>
        <end position="18"/>
    </location>
</feature>
<keyword evidence="4" id="KW-1185">Reference proteome</keyword>
<accession>A0AAX4K304</accession>
<keyword evidence="1" id="KW-0812">Transmembrane</keyword>
<gene>
    <name evidence="3" type="ORF">L201_006200</name>
</gene>
<organism evidence="3 4">
    <name type="scientific">Kwoniella dendrophila CBS 6074</name>
    <dbReference type="NCBI Taxonomy" id="1295534"/>
    <lineage>
        <taxon>Eukaryota</taxon>
        <taxon>Fungi</taxon>
        <taxon>Dikarya</taxon>
        <taxon>Basidiomycota</taxon>
        <taxon>Agaricomycotina</taxon>
        <taxon>Tremellomycetes</taxon>
        <taxon>Tremellales</taxon>
        <taxon>Cryptococcaceae</taxon>
        <taxon>Kwoniella</taxon>
    </lineage>
</organism>
<dbReference type="EMBL" id="CP144105">
    <property type="protein sequence ID" value="WWC91257.1"/>
    <property type="molecule type" value="Genomic_DNA"/>
</dbReference>
<protein>
    <submittedName>
        <fullName evidence="3">Uncharacterized protein</fullName>
    </submittedName>
</protein>
<dbReference type="GeneID" id="91096869"/>
<evidence type="ECO:0000313" key="3">
    <source>
        <dbReference type="EMBL" id="WWC91257.1"/>
    </source>
</evidence>
<sequence length="206" mass="21623">MRFTSLLFALPLIGSVFSAPAPINEVNEIALAKRDVDVVQTVQELANTVHGFQPFTSASTEIEVEATLEIIVGALEKCGNTLGIDLSLNIDANVVIGAVFAPHGNIKQEVADILVKVLVDINVIVKSIKPEFKNKPKCKALLARIDIVIGLVLKGLSTIISGLLFLVGTLLISLGVVLNGVLAIVLKLLLGVLGSLLGGLLCGCIL</sequence>
<dbReference type="AlphaFoldDB" id="A0AAX4K304"/>
<proteinExistence type="predicted"/>
<reference evidence="3 4" key="1">
    <citation type="submission" date="2024-01" db="EMBL/GenBank/DDBJ databases">
        <title>Comparative genomics of Cryptococcus and Kwoniella reveals pathogenesis evolution and contrasting modes of karyotype evolution via chromosome fusion or intercentromeric recombination.</title>
        <authorList>
            <person name="Coelho M.A."/>
            <person name="David-Palma M."/>
            <person name="Shea T."/>
            <person name="Bowers K."/>
            <person name="McGinley-Smith S."/>
            <person name="Mohammad A.W."/>
            <person name="Gnirke A."/>
            <person name="Yurkov A.M."/>
            <person name="Nowrousian M."/>
            <person name="Sun S."/>
            <person name="Cuomo C.A."/>
            <person name="Heitman J."/>
        </authorList>
    </citation>
    <scope>NUCLEOTIDE SEQUENCE [LARGE SCALE GENOMIC DNA]</scope>
    <source>
        <strain evidence="3 4">CBS 6074</strain>
    </source>
</reference>
<dbReference type="Proteomes" id="UP001355207">
    <property type="component" value="Chromosome 8"/>
</dbReference>
<feature type="chain" id="PRO_5043433144" evidence="2">
    <location>
        <begin position="19"/>
        <end position="206"/>
    </location>
</feature>
<keyword evidence="2" id="KW-0732">Signal</keyword>
<evidence type="ECO:0000313" key="4">
    <source>
        <dbReference type="Proteomes" id="UP001355207"/>
    </source>
</evidence>
<feature type="transmembrane region" description="Helical" evidence="1">
    <location>
        <begin position="181"/>
        <end position="201"/>
    </location>
</feature>